<dbReference type="Proteomes" id="UP001235269">
    <property type="component" value="Unassembled WGS sequence"/>
</dbReference>
<dbReference type="Gene3D" id="3.40.50.10090">
    <property type="match status" value="2"/>
</dbReference>
<dbReference type="PANTHER" id="PTHR38042:SF1">
    <property type="entry name" value="UROPORPHYRINOGEN-III SYNTHASE, CHLOROPLASTIC"/>
    <property type="match status" value="1"/>
</dbReference>
<proteinExistence type="inferred from homology"/>
<dbReference type="RefSeq" id="WP_307158821.1">
    <property type="nucleotide sequence ID" value="NZ_JAUSWH010000009.1"/>
</dbReference>
<evidence type="ECO:0000256" key="2">
    <source>
        <dbReference type="ARBA" id="ARBA00008133"/>
    </source>
</evidence>
<evidence type="ECO:0000256" key="9">
    <source>
        <dbReference type="RuleBase" id="RU366031"/>
    </source>
</evidence>
<protein>
    <recommendedName>
        <fullName evidence="7 9">Uroporphyrinogen-III synthase</fullName>
        <ecNumber evidence="3 9">4.2.1.75</ecNumber>
    </recommendedName>
</protein>
<reference evidence="11 12" key="1">
    <citation type="submission" date="2023-07" db="EMBL/GenBank/DDBJ databases">
        <title>Genomic Encyclopedia of Type Strains, Phase IV (KMG-IV): sequencing the most valuable type-strain genomes for metagenomic binning, comparative biology and taxonomic classification.</title>
        <authorList>
            <person name="Goeker M."/>
        </authorList>
    </citation>
    <scope>NUCLEOTIDE SEQUENCE [LARGE SCALE GENOMIC DNA]</scope>
    <source>
        <strain evidence="11 12">DSM 100301</strain>
    </source>
</reference>
<evidence type="ECO:0000256" key="8">
    <source>
        <dbReference type="ARBA" id="ARBA00048617"/>
    </source>
</evidence>
<dbReference type="GO" id="GO:0004852">
    <property type="term" value="F:uroporphyrinogen-III synthase activity"/>
    <property type="evidence" value="ECO:0007669"/>
    <property type="project" value="UniProtKB-EC"/>
</dbReference>
<keyword evidence="12" id="KW-1185">Reference proteome</keyword>
<dbReference type="NCBIfam" id="NF006621">
    <property type="entry name" value="PRK09189.1"/>
    <property type="match status" value="1"/>
</dbReference>
<dbReference type="Pfam" id="PF02602">
    <property type="entry name" value="HEM4"/>
    <property type="match status" value="1"/>
</dbReference>
<comment type="catalytic activity">
    <reaction evidence="8 9">
        <text>hydroxymethylbilane = uroporphyrinogen III + H2O</text>
        <dbReference type="Rhea" id="RHEA:18965"/>
        <dbReference type="ChEBI" id="CHEBI:15377"/>
        <dbReference type="ChEBI" id="CHEBI:57308"/>
        <dbReference type="ChEBI" id="CHEBI:57845"/>
        <dbReference type="EC" id="4.2.1.75"/>
    </reaction>
</comment>
<dbReference type="InterPro" id="IPR039793">
    <property type="entry name" value="UROS/Hem4"/>
</dbReference>
<evidence type="ECO:0000313" key="12">
    <source>
        <dbReference type="Proteomes" id="UP001235269"/>
    </source>
</evidence>
<keyword evidence="4 9" id="KW-0456">Lyase</keyword>
<keyword evidence="5 9" id="KW-0627">Porphyrin biosynthesis</keyword>
<evidence type="ECO:0000256" key="7">
    <source>
        <dbReference type="ARBA" id="ARBA00040167"/>
    </source>
</evidence>
<comment type="similarity">
    <text evidence="2 9">Belongs to the uroporphyrinogen-III synthase family.</text>
</comment>
<sequence>MRVLVTRAETAAQETLRRLARDGHEAVLLPLAAPRHDPEAALEALRQKPDRLAVTSAESLRCLAELGAALAPFLALPVYAVGEATAQAARSLGFRQVQASAGDGAALAADLAALPPAKLIYLAGQPRAETLEAGLKDHGIPFELREIYRMEDIAYPPALLHKRLEGGPIDAVLLYSAETARRFLHLPLDRMDGSVFEKTRFLCISDKVGQALQSLAKDRVFVAREPNETSLLSLL</sequence>
<feature type="domain" description="Tetrapyrrole biosynthesis uroporphyrinogen III synthase" evidence="10">
    <location>
        <begin position="16"/>
        <end position="232"/>
    </location>
</feature>
<dbReference type="SUPFAM" id="SSF69618">
    <property type="entry name" value="HemD-like"/>
    <property type="match status" value="1"/>
</dbReference>
<evidence type="ECO:0000256" key="5">
    <source>
        <dbReference type="ARBA" id="ARBA00023244"/>
    </source>
</evidence>
<gene>
    <name evidence="11" type="ORF">QO005_002981</name>
</gene>
<dbReference type="PANTHER" id="PTHR38042">
    <property type="entry name" value="UROPORPHYRINOGEN-III SYNTHASE, CHLOROPLASTIC"/>
    <property type="match status" value="1"/>
</dbReference>
<comment type="pathway">
    <text evidence="1 9">Porphyrin-containing compound metabolism; protoporphyrin-IX biosynthesis; coproporphyrinogen-III from 5-aminolevulinate: step 3/4.</text>
</comment>
<dbReference type="CDD" id="cd06578">
    <property type="entry name" value="HemD"/>
    <property type="match status" value="1"/>
</dbReference>
<evidence type="ECO:0000256" key="1">
    <source>
        <dbReference type="ARBA" id="ARBA00004772"/>
    </source>
</evidence>
<evidence type="ECO:0000259" key="10">
    <source>
        <dbReference type="Pfam" id="PF02602"/>
    </source>
</evidence>
<accession>A0ABU0IHD9</accession>
<evidence type="ECO:0000256" key="4">
    <source>
        <dbReference type="ARBA" id="ARBA00023239"/>
    </source>
</evidence>
<comment type="function">
    <text evidence="6 9">Catalyzes cyclization of the linear tetrapyrrole, hydroxymethylbilane, to the macrocyclic uroporphyrinogen III.</text>
</comment>
<comment type="caution">
    <text evidence="11">The sequence shown here is derived from an EMBL/GenBank/DDBJ whole genome shotgun (WGS) entry which is preliminary data.</text>
</comment>
<dbReference type="EC" id="4.2.1.75" evidence="3 9"/>
<organism evidence="11 12">
    <name type="scientific">Rhizobium paknamense</name>
    <dbReference type="NCBI Taxonomy" id="1206817"/>
    <lineage>
        <taxon>Bacteria</taxon>
        <taxon>Pseudomonadati</taxon>
        <taxon>Pseudomonadota</taxon>
        <taxon>Alphaproteobacteria</taxon>
        <taxon>Hyphomicrobiales</taxon>
        <taxon>Rhizobiaceae</taxon>
        <taxon>Rhizobium/Agrobacterium group</taxon>
        <taxon>Rhizobium</taxon>
    </lineage>
</organism>
<dbReference type="EMBL" id="JAUSWH010000009">
    <property type="protein sequence ID" value="MDQ0456639.1"/>
    <property type="molecule type" value="Genomic_DNA"/>
</dbReference>
<name>A0ABU0IHD9_9HYPH</name>
<dbReference type="InterPro" id="IPR036108">
    <property type="entry name" value="4pyrrol_syn_uPrphyn_synt_sf"/>
</dbReference>
<evidence type="ECO:0000256" key="6">
    <source>
        <dbReference type="ARBA" id="ARBA00037589"/>
    </source>
</evidence>
<evidence type="ECO:0000256" key="3">
    <source>
        <dbReference type="ARBA" id="ARBA00013109"/>
    </source>
</evidence>
<dbReference type="InterPro" id="IPR003754">
    <property type="entry name" value="4pyrrol_synth_uPrphyn_synth"/>
</dbReference>
<evidence type="ECO:0000313" key="11">
    <source>
        <dbReference type="EMBL" id="MDQ0456639.1"/>
    </source>
</evidence>